<protein>
    <submittedName>
        <fullName evidence="4">Anti-sigma factor CseE</fullName>
    </submittedName>
</protein>
<accession>A0A6H9XQV8</accession>
<organism evidence="4 5">
    <name type="scientific">Corynebacterium matruchotii</name>
    <dbReference type="NCBI Taxonomy" id="43768"/>
    <lineage>
        <taxon>Bacteria</taxon>
        <taxon>Bacillati</taxon>
        <taxon>Actinomycetota</taxon>
        <taxon>Actinomycetes</taxon>
        <taxon>Mycobacteriales</taxon>
        <taxon>Corynebacteriaceae</taxon>
        <taxon>Corynebacterium</taxon>
    </lineage>
</organism>
<evidence type="ECO:0000256" key="1">
    <source>
        <dbReference type="ARBA" id="ARBA00023015"/>
    </source>
</evidence>
<dbReference type="Gene3D" id="1.10.10.1320">
    <property type="entry name" value="Anti-sigma factor, zinc-finger domain"/>
    <property type="match status" value="1"/>
</dbReference>
<dbReference type="Proteomes" id="UP000249886">
    <property type="component" value="Unassembled WGS sequence"/>
</dbReference>
<dbReference type="GeneID" id="84575028"/>
<dbReference type="RefSeq" id="WP_005523380.1">
    <property type="nucleotide sequence ID" value="NZ_CAJPQJ010000001.1"/>
</dbReference>
<dbReference type="InterPro" id="IPR041916">
    <property type="entry name" value="Anti_sigma_zinc_sf"/>
</dbReference>
<dbReference type="EMBL" id="UARK01000033">
    <property type="protein sequence ID" value="SPW33221.1"/>
    <property type="molecule type" value="Genomic_DNA"/>
</dbReference>
<dbReference type="AlphaFoldDB" id="A0A6H9XQV8"/>
<reference evidence="4 5" key="1">
    <citation type="submission" date="2018-06" db="EMBL/GenBank/DDBJ databases">
        <authorList>
            <consortium name="Pathogen Informatics"/>
            <person name="Doyle S."/>
        </authorList>
    </citation>
    <scope>NUCLEOTIDE SEQUENCE [LARGE SCALE GENOMIC DNA]</scope>
    <source>
        <strain evidence="4 5">NCTC10254</strain>
    </source>
</reference>
<feature type="domain" description="Putative zinc-finger" evidence="3">
    <location>
        <begin position="21"/>
        <end position="50"/>
    </location>
</feature>
<keyword evidence="2" id="KW-0804">Transcription</keyword>
<proteinExistence type="predicted"/>
<evidence type="ECO:0000313" key="4">
    <source>
        <dbReference type="EMBL" id="SPW33221.1"/>
    </source>
</evidence>
<dbReference type="InterPro" id="IPR027383">
    <property type="entry name" value="Znf_put"/>
</dbReference>
<keyword evidence="1" id="KW-0805">Transcription regulation</keyword>
<evidence type="ECO:0000313" key="5">
    <source>
        <dbReference type="Proteomes" id="UP000249886"/>
    </source>
</evidence>
<dbReference type="Pfam" id="PF13490">
    <property type="entry name" value="zf-HC2"/>
    <property type="match status" value="1"/>
</dbReference>
<sequence length="122" mass="13535">MFIEVTAIVGNFATTDHLNPEAVAAYADGELSPLAMHRAKIHLVHCLECREEVERQRHASKRLKESNTAKVEMPSDLRQRLMGIAQSCPDGPCAEDIPRASESFIAKLDGIARGLRRINRGK</sequence>
<name>A0A6H9XQV8_9CORY</name>
<gene>
    <name evidence="4" type="primary">cseE</name>
    <name evidence="4" type="ORF">NCTC10254_02366</name>
</gene>
<evidence type="ECO:0000256" key="2">
    <source>
        <dbReference type="ARBA" id="ARBA00023163"/>
    </source>
</evidence>
<comment type="caution">
    <text evidence="4">The sequence shown here is derived from an EMBL/GenBank/DDBJ whole genome shotgun (WGS) entry which is preliminary data.</text>
</comment>
<evidence type="ECO:0000259" key="3">
    <source>
        <dbReference type="Pfam" id="PF13490"/>
    </source>
</evidence>